<protein>
    <recommendedName>
        <fullName evidence="5">Sec-independent protein translocase protein TatC</fullName>
    </recommendedName>
</protein>
<keyword evidence="7" id="KW-1185">Reference proteome</keyword>
<keyword evidence="3 5" id="KW-1133">Transmembrane helix</keyword>
<feature type="transmembrane region" description="Helical" evidence="5">
    <location>
        <begin position="146"/>
        <end position="165"/>
    </location>
</feature>
<comment type="similarity">
    <text evidence="5">Belongs to the TatC family.</text>
</comment>
<proteinExistence type="inferred from homology"/>
<dbReference type="InterPro" id="IPR002033">
    <property type="entry name" value="TatC"/>
</dbReference>
<feature type="transmembrane region" description="Helical" evidence="5">
    <location>
        <begin position="34"/>
        <end position="52"/>
    </location>
</feature>
<name>A0ABP7NZQ9_9SPHI</name>
<feature type="transmembrane region" description="Helical" evidence="5">
    <location>
        <begin position="232"/>
        <end position="248"/>
    </location>
</feature>
<dbReference type="PANTHER" id="PTHR30371">
    <property type="entry name" value="SEC-INDEPENDENT PROTEIN TRANSLOCASE PROTEIN TATC"/>
    <property type="match status" value="1"/>
</dbReference>
<keyword evidence="5" id="KW-0653">Protein transport</keyword>
<dbReference type="PANTHER" id="PTHR30371:SF0">
    <property type="entry name" value="SEC-INDEPENDENT PROTEIN TRANSLOCASE PROTEIN TATC, CHLOROPLASTIC-RELATED"/>
    <property type="match status" value="1"/>
</dbReference>
<evidence type="ECO:0000313" key="7">
    <source>
        <dbReference type="Proteomes" id="UP001500742"/>
    </source>
</evidence>
<evidence type="ECO:0000256" key="3">
    <source>
        <dbReference type="ARBA" id="ARBA00022989"/>
    </source>
</evidence>
<comment type="caution">
    <text evidence="6">The sequence shown here is derived from an EMBL/GenBank/DDBJ whole genome shotgun (WGS) entry which is preliminary data.</text>
</comment>
<gene>
    <name evidence="5 6" type="primary">tatC</name>
    <name evidence="6" type="ORF">GCM10022210_00140</name>
</gene>
<dbReference type="HAMAP" id="MF_00902">
    <property type="entry name" value="TatC"/>
    <property type="match status" value="1"/>
</dbReference>
<evidence type="ECO:0000256" key="1">
    <source>
        <dbReference type="ARBA" id="ARBA00004141"/>
    </source>
</evidence>
<accession>A0ABP7NZQ9</accession>
<evidence type="ECO:0000313" key="6">
    <source>
        <dbReference type="EMBL" id="GAA3957006.1"/>
    </source>
</evidence>
<keyword evidence="5" id="KW-1003">Cell membrane</keyword>
<keyword evidence="5" id="KW-0811">Translocation</keyword>
<keyword evidence="4 5" id="KW-0472">Membrane</keyword>
<reference evidence="7" key="1">
    <citation type="journal article" date="2019" name="Int. J. Syst. Evol. Microbiol.">
        <title>The Global Catalogue of Microorganisms (GCM) 10K type strain sequencing project: providing services to taxonomists for standard genome sequencing and annotation.</title>
        <authorList>
            <consortium name="The Broad Institute Genomics Platform"/>
            <consortium name="The Broad Institute Genome Sequencing Center for Infectious Disease"/>
            <person name="Wu L."/>
            <person name="Ma J."/>
        </authorList>
    </citation>
    <scope>NUCLEOTIDE SEQUENCE [LARGE SCALE GENOMIC DNA]</scope>
    <source>
        <strain evidence="7">JCM 16601</strain>
    </source>
</reference>
<feature type="transmembrane region" description="Helical" evidence="5">
    <location>
        <begin position="104"/>
        <end position="125"/>
    </location>
</feature>
<sequence>MSENKLVKAIKDKGKTMEAEMSFFDHLEALRWHLVRASIAIVVFTGVVFYFYDWIFDTVIMGPSKPTFWTYRMLCALGDALKRPGFCIDKINIHLINTEMAGQFTLQINSSLLIGITLGFPYLLFELWRFIRPALHEKERKAASGFVFYATGLFILGVLFGYYVITPESVNFLSSYTVSASIQNLFDIDSYISSVATLTLATGVVFELPILVYVLSNLGILTAKFMRETRRYAIVIILVIAAVVTPTPDMLTMTIVSIPLFVLYEVGILVSAVVEKRKLKRAEAEGLA</sequence>
<keyword evidence="2 5" id="KW-0812">Transmembrane</keyword>
<comment type="function">
    <text evidence="5">Part of the twin-arginine translocation (Tat) system that transports large folded proteins containing a characteristic twin-arginine motif in their signal peptide across membranes.</text>
</comment>
<dbReference type="PRINTS" id="PR01840">
    <property type="entry name" value="TATCFAMILY"/>
</dbReference>
<comment type="subunit">
    <text evidence="5">Forms a complex with TatA.</text>
</comment>
<dbReference type="NCBIfam" id="TIGR00945">
    <property type="entry name" value="tatC"/>
    <property type="match status" value="1"/>
</dbReference>
<feature type="transmembrane region" description="Helical" evidence="5">
    <location>
        <begin position="254"/>
        <end position="274"/>
    </location>
</feature>
<keyword evidence="5" id="KW-0813">Transport</keyword>
<feature type="transmembrane region" description="Helical" evidence="5">
    <location>
        <begin position="195"/>
        <end position="220"/>
    </location>
</feature>
<dbReference type="RefSeq" id="WP_259097637.1">
    <property type="nucleotide sequence ID" value="NZ_BAAAZC010000001.1"/>
</dbReference>
<dbReference type="EMBL" id="BAAAZC010000001">
    <property type="protein sequence ID" value="GAA3957006.1"/>
    <property type="molecule type" value="Genomic_DNA"/>
</dbReference>
<evidence type="ECO:0000256" key="4">
    <source>
        <dbReference type="ARBA" id="ARBA00023136"/>
    </source>
</evidence>
<dbReference type="Pfam" id="PF00902">
    <property type="entry name" value="TatC"/>
    <property type="match status" value="1"/>
</dbReference>
<evidence type="ECO:0000256" key="5">
    <source>
        <dbReference type="HAMAP-Rule" id="MF_00902"/>
    </source>
</evidence>
<evidence type="ECO:0000256" key="2">
    <source>
        <dbReference type="ARBA" id="ARBA00022692"/>
    </source>
</evidence>
<organism evidence="6 7">
    <name type="scientific">Mucilaginibacter dorajii</name>
    <dbReference type="NCBI Taxonomy" id="692994"/>
    <lineage>
        <taxon>Bacteria</taxon>
        <taxon>Pseudomonadati</taxon>
        <taxon>Bacteroidota</taxon>
        <taxon>Sphingobacteriia</taxon>
        <taxon>Sphingobacteriales</taxon>
        <taxon>Sphingobacteriaceae</taxon>
        <taxon>Mucilaginibacter</taxon>
    </lineage>
</organism>
<comment type="subcellular location">
    <subcellularLocation>
        <location evidence="5">Cell membrane</location>
        <topology evidence="5">Multi-pass membrane protein</topology>
    </subcellularLocation>
    <subcellularLocation>
        <location evidence="1">Membrane</location>
        <topology evidence="1">Multi-pass membrane protein</topology>
    </subcellularLocation>
</comment>
<dbReference type="Proteomes" id="UP001500742">
    <property type="component" value="Unassembled WGS sequence"/>
</dbReference>